<proteinExistence type="predicted"/>
<gene>
    <name evidence="2" type="ORF">S03H2_59993</name>
</gene>
<name>X1IW19_9ZZZZ</name>
<evidence type="ECO:0000313" key="2">
    <source>
        <dbReference type="EMBL" id="GAH86631.1"/>
    </source>
</evidence>
<sequence length="105" mass="11264">VPRASGTPDHASEHEPGGSDEITFPGAHLHAVNEDKSGECDGSKTVFLTANEFLPEYLQVLLNGQGLRLNTDYTEGSFYDAFTMTTAPVAGDALVLSYVAQFVEE</sequence>
<comment type="caution">
    <text evidence="2">The sequence shown here is derived from an EMBL/GenBank/DDBJ whole genome shotgun (WGS) entry which is preliminary data.</text>
</comment>
<reference evidence="2" key="1">
    <citation type="journal article" date="2014" name="Front. Microbiol.">
        <title>High frequency of phylogenetically diverse reductive dehalogenase-homologous genes in deep subseafloor sedimentary metagenomes.</title>
        <authorList>
            <person name="Kawai M."/>
            <person name="Futagami T."/>
            <person name="Toyoda A."/>
            <person name="Takaki Y."/>
            <person name="Nishi S."/>
            <person name="Hori S."/>
            <person name="Arai W."/>
            <person name="Tsubouchi T."/>
            <person name="Morono Y."/>
            <person name="Uchiyama I."/>
            <person name="Ito T."/>
            <person name="Fujiyama A."/>
            <person name="Inagaki F."/>
            <person name="Takami H."/>
        </authorList>
    </citation>
    <scope>NUCLEOTIDE SEQUENCE</scope>
    <source>
        <strain evidence="2">Expedition CK06-06</strain>
    </source>
</reference>
<feature type="region of interest" description="Disordered" evidence="1">
    <location>
        <begin position="1"/>
        <end position="25"/>
    </location>
</feature>
<organism evidence="2">
    <name type="scientific">marine sediment metagenome</name>
    <dbReference type="NCBI Taxonomy" id="412755"/>
    <lineage>
        <taxon>unclassified sequences</taxon>
        <taxon>metagenomes</taxon>
        <taxon>ecological metagenomes</taxon>
    </lineage>
</organism>
<evidence type="ECO:0000256" key="1">
    <source>
        <dbReference type="SAM" id="MobiDB-lite"/>
    </source>
</evidence>
<feature type="non-terminal residue" evidence="2">
    <location>
        <position position="1"/>
    </location>
</feature>
<accession>X1IW19</accession>
<dbReference type="AlphaFoldDB" id="X1IW19"/>
<protein>
    <submittedName>
        <fullName evidence="2">Uncharacterized protein</fullName>
    </submittedName>
</protein>
<dbReference type="EMBL" id="BARU01038623">
    <property type="protein sequence ID" value="GAH86631.1"/>
    <property type="molecule type" value="Genomic_DNA"/>
</dbReference>